<evidence type="ECO:0000313" key="1">
    <source>
        <dbReference type="EMBL" id="REF27228.1"/>
    </source>
</evidence>
<keyword evidence="2" id="KW-1185">Reference proteome</keyword>
<evidence type="ECO:0000313" key="2">
    <source>
        <dbReference type="Proteomes" id="UP000256294"/>
    </source>
</evidence>
<dbReference type="AlphaFoldDB" id="A0A3D9UCK0"/>
<protein>
    <submittedName>
        <fullName evidence="1">Uncharacterized protein</fullName>
    </submittedName>
</protein>
<accession>A0A3D9UCK0</accession>
<name>A0A3D9UCK0_9GAMM</name>
<organism evidence="1 2">
    <name type="scientific">Xenorhabdus cabanillasii</name>
    <dbReference type="NCBI Taxonomy" id="351673"/>
    <lineage>
        <taxon>Bacteria</taxon>
        <taxon>Pseudomonadati</taxon>
        <taxon>Pseudomonadota</taxon>
        <taxon>Gammaproteobacteria</taxon>
        <taxon>Enterobacterales</taxon>
        <taxon>Morganellaceae</taxon>
        <taxon>Xenorhabdus</taxon>
    </lineage>
</organism>
<reference evidence="1 2" key="1">
    <citation type="submission" date="2018-08" db="EMBL/GenBank/DDBJ databases">
        <title>Genomic Encyclopedia of Archaeal and Bacterial Type Strains, Phase II (KMG-II): from individual species to whole genera.</title>
        <authorList>
            <person name="Goeker M."/>
        </authorList>
    </citation>
    <scope>NUCLEOTIDE SEQUENCE [LARGE SCALE GENOMIC DNA]</scope>
    <source>
        <strain evidence="1 2">DSM 17905</strain>
    </source>
</reference>
<dbReference type="RefSeq" id="WP_147299009.1">
    <property type="nucleotide sequence ID" value="NZ_QTUB01000001.1"/>
</dbReference>
<sequence length="147" mass="17559">MKTLNRETVSGVSFYTIRMTYEELVILRDCLHDILLKSKEIEEQNPDKLSWYKSTFLEISDCIQSEALKDKNLKTRIILKKEHLNAEIFYSLKLSYGELELIIYSVMNLERDINYKPFYRKFSFSKKCNAKLLNDYSHKLQSLWLVD</sequence>
<proteinExistence type="predicted"/>
<gene>
    <name evidence="1" type="ORF">BDD26_1980</name>
</gene>
<dbReference type="Proteomes" id="UP000256294">
    <property type="component" value="Unassembled WGS sequence"/>
</dbReference>
<dbReference type="EMBL" id="QTUB01000001">
    <property type="protein sequence ID" value="REF27228.1"/>
    <property type="molecule type" value="Genomic_DNA"/>
</dbReference>
<comment type="caution">
    <text evidence="1">The sequence shown here is derived from an EMBL/GenBank/DDBJ whole genome shotgun (WGS) entry which is preliminary data.</text>
</comment>